<evidence type="ECO:0000256" key="5">
    <source>
        <dbReference type="SAM" id="MobiDB-lite"/>
    </source>
</evidence>
<evidence type="ECO:0000256" key="2">
    <source>
        <dbReference type="ARBA" id="ARBA00022490"/>
    </source>
</evidence>
<gene>
    <name evidence="7" type="ORF">KIL84_010408</name>
</gene>
<dbReference type="InterPro" id="IPR011993">
    <property type="entry name" value="PH-like_dom_sf"/>
</dbReference>
<keyword evidence="2" id="KW-0963">Cytoplasm</keyword>
<dbReference type="PANTHER" id="PTHR14338">
    <property type="entry name" value="ACTIN FILAMENT-ASSOCIATED PROTEIN 1 FAMILY MEMBER"/>
    <property type="match status" value="1"/>
</dbReference>
<feature type="domain" description="PH" evidence="6">
    <location>
        <begin position="490"/>
        <end position="584"/>
    </location>
</feature>
<feature type="region of interest" description="Disordered" evidence="5">
    <location>
        <begin position="63"/>
        <end position="147"/>
    </location>
</feature>
<evidence type="ECO:0000313" key="8">
    <source>
        <dbReference type="Proteomes" id="UP000827986"/>
    </source>
</evidence>
<dbReference type="AlphaFoldDB" id="A0A9D3XBL1"/>
<feature type="compositionally biased region" description="Low complexity" evidence="5">
    <location>
        <begin position="437"/>
        <end position="452"/>
    </location>
</feature>
<dbReference type="PANTHER" id="PTHR14338:SF9">
    <property type="entry name" value="ACTIN FILAMENT-ASSOCIATED PROTEIN 1-LIKE 2"/>
    <property type="match status" value="1"/>
</dbReference>
<feature type="region of interest" description="Disordered" evidence="5">
    <location>
        <begin position="394"/>
        <end position="482"/>
    </location>
</feature>
<feature type="compositionally biased region" description="Basic and acidic residues" evidence="5">
    <location>
        <begin position="401"/>
        <end position="416"/>
    </location>
</feature>
<comment type="caution">
    <text evidence="7">The sequence shown here is derived from an EMBL/GenBank/DDBJ whole genome shotgun (WGS) entry which is preliminary data.</text>
</comment>
<comment type="subcellular location">
    <subcellularLocation>
        <location evidence="1">Cytoplasm</location>
    </subcellularLocation>
</comment>
<protein>
    <recommendedName>
        <fullName evidence="6">PH domain-containing protein</fullName>
    </recommendedName>
</protein>
<dbReference type="GO" id="GO:0005829">
    <property type="term" value="C:cytosol"/>
    <property type="evidence" value="ECO:0007669"/>
    <property type="project" value="TreeGrafter"/>
</dbReference>
<evidence type="ECO:0000256" key="3">
    <source>
        <dbReference type="ARBA" id="ARBA00022737"/>
    </source>
</evidence>
<keyword evidence="4" id="KW-0175">Coiled coil</keyword>
<name>A0A9D3XBL1_9SAUR</name>
<reference evidence="7" key="1">
    <citation type="submission" date="2021-09" db="EMBL/GenBank/DDBJ databases">
        <title>The genome of Mauremys mutica provides insights into the evolution of semi-aquatic lifestyle.</title>
        <authorList>
            <person name="Gong S."/>
            <person name="Gao Y."/>
        </authorList>
    </citation>
    <scope>NUCLEOTIDE SEQUENCE</scope>
    <source>
        <strain evidence="7">MM-2020</strain>
        <tissue evidence="7">Muscle</tissue>
    </source>
</reference>
<feature type="compositionally biased region" description="Polar residues" evidence="5">
    <location>
        <begin position="97"/>
        <end position="106"/>
    </location>
</feature>
<dbReference type="PROSITE" id="PS50003">
    <property type="entry name" value="PH_DOMAIN"/>
    <property type="match status" value="1"/>
</dbReference>
<dbReference type="SMART" id="SM00233">
    <property type="entry name" value="PH"/>
    <property type="match status" value="1"/>
</dbReference>
<feature type="region of interest" description="Disordered" evidence="5">
    <location>
        <begin position="651"/>
        <end position="692"/>
    </location>
</feature>
<evidence type="ECO:0000256" key="4">
    <source>
        <dbReference type="ARBA" id="ARBA00023054"/>
    </source>
</evidence>
<evidence type="ECO:0000259" key="6">
    <source>
        <dbReference type="PROSITE" id="PS50003"/>
    </source>
</evidence>
<dbReference type="Proteomes" id="UP000827986">
    <property type="component" value="Unassembled WGS sequence"/>
</dbReference>
<evidence type="ECO:0000313" key="7">
    <source>
        <dbReference type="EMBL" id="KAH1176706.1"/>
    </source>
</evidence>
<accession>A0A9D3XBL1</accession>
<dbReference type="Gene3D" id="2.30.29.30">
    <property type="entry name" value="Pleckstrin-homology domain (PH domain)/Phosphotyrosine-binding domain (PTB)"/>
    <property type="match status" value="1"/>
</dbReference>
<proteinExistence type="predicted"/>
<feature type="compositionally biased region" description="Polar residues" evidence="5">
    <location>
        <begin position="651"/>
        <end position="661"/>
    </location>
</feature>
<keyword evidence="8" id="KW-1185">Reference proteome</keyword>
<feature type="compositionally biased region" description="Polar residues" evidence="5">
    <location>
        <begin position="453"/>
        <end position="473"/>
    </location>
</feature>
<dbReference type="InterPro" id="IPR030113">
    <property type="entry name" value="AFAP"/>
</dbReference>
<dbReference type="EMBL" id="JAHDVG010000474">
    <property type="protein sequence ID" value="KAH1176706.1"/>
    <property type="molecule type" value="Genomic_DNA"/>
</dbReference>
<dbReference type="InterPro" id="IPR001849">
    <property type="entry name" value="PH_domain"/>
</dbReference>
<keyword evidence="3" id="KW-0677">Repeat</keyword>
<dbReference type="GO" id="GO:0017124">
    <property type="term" value="F:SH3 domain binding"/>
    <property type="evidence" value="ECO:0007669"/>
    <property type="project" value="TreeGrafter"/>
</dbReference>
<sequence length="830" mass="89781">MEKQKDLDKLLLDLESFLLILDRENLSYIAQAKKKSIAELLSRFQSPPSEDAEYMIMRCISPSSGSSAFQTPPDLSPRQAISSPDTMGRGECDSPAANGQCSSGETNPLGVLPHLPSLPAEDSYEEAEPISPEGHMSPGNQLHYTPSFPKRGGSSWQDISAAACVHKLPLMWLCHACHPGPISCNVCTWDPPSNICAMPSAHLHRAPLPLAASLLQHPPCLWHASCMLCRLFHLGHVGIDCKLSKPRSAPCMAPSSSGMVCFPLQAQRPLALLGRPLADRQLHSRQALAQRHPYALGSGRRGHRQQPLRVIRRGRGLREGPCALHPVATCRWHRRGSCSPRGPALRLPLEETLARAVGQAALHCPGTRPAVLQVCQGPAASAGAGPARLPRCLQGQAQQEDAARAEDHGGGGRDAGDGLPEPPAGRGLEEGLEVIEEVSSSPLSRPSAHSSPVLPSSEQGRNSHQVRGSQLGSDSDEENSQISPAAASCIPRKGGFLDVLLNNQWQKLWCRVEQGALRMFRDPSCTESPEYAVPLAGSNVTPGADVGRRHHIHISQQGREVAVLQTHSDEERDIWLKILQVEKGAEPASVYETSVPGDGPSSVPVGGLLLRRFPTPNTYMDDPFGQLTPATHPSPVYSNADILHQLQQSLDRATQDQTQRLPCSLPDSAFSNPQSRAPEETAAPPASPGKSLNKQWVEVAPELKSRDFFQSQRTLMQPARKGAPDSLDFLIGKRAFPKLEEKVGQLERACRMKTRLKAGSEMNLLAIGKSLKGHIATATSSAGSEGSFLTPLLKRTTSTKSALRRAPSVVIIEKGKVLQKRKEWEMKSAM</sequence>
<dbReference type="SUPFAM" id="SSF50729">
    <property type="entry name" value="PH domain-like"/>
    <property type="match status" value="1"/>
</dbReference>
<dbReference type="Pfam" id="PF00169">
    <property type="entry name" value="PH"/>
    <property type="match status" value="1"/>
</dbReference>
<organism evidence="7 8">
    <name type="scientific">Mauremys mutica</name>
    <name type="common">yellowpond turtle</name>
    <dbReference type="NCBI Taxonomy" id="74926"/>
    <lineage>
        <taxon>Eukaryota</taxon>
        <taxon>Metazoa</taxon>
        <taxon>Chordata</taxon>
        <taxon>Craniata</taxon>
        <taxon>Vertebrata</taxon>
        <taxon>Euteleostomi</taxon>
        <taxon>Archelosauria</taxon>
        <taxon>Testudinata</taxon>
        <taxon>Testudines</taxon>
        <taxon>Cryptodira</taxon>
        <taxon>Durocryptodira</taxon>
        <taxon>Testudinoidea</taxon>
        <taxon>Geoemydidae</taxon>
        <taxon>Geoemydinae</taxon>
        <taxon>Mauremys</taxon>
    </lineage>
</organism>
<evidence type="ECO:0000256" key="1">
    <source>
        <dbReference type="ARBA" id="ARBA00004496"/>
    </source>
</evidence>
<dbReference type="OrthoDB" id="8443615at2759"/>